<evidence type="ECO:0000313" key="1">
    <source>
        <dbReference type="EMBL" id="CAA9315335.1"/>
    </source>
</evidence>
<dbReference type="EMBL" id="CADCUG010000008">
    <property type="protein sequence ID" value="CAA9315335.1"/>
    <property type="molecule type" value="Genomic_DNA"/>
</dbReference>
<dbReference type="AlphaFoldDB" id="A0A6J4KVE1"/>
<name>A0A6J4KVE1_9ACTN</name>
<proteinExistence type="predicted"/>
<organism evidence="1">
    <name type="scientific">uncultured Nocardioidaceae bacterium</name>
    <dbReference type="NCBI Taxonomy" id="253824"/>
    <lineage>
        <taxon>Bacteria</taxon>
        <taxon>Bacillati</taxon>
        <taxon>Actinomycetota</taxon>
        <taxon>Actinomycetes</taxon>
        <taxon>Propionibacteriales</taxon>
        <taxon>Nocardioidaceae</taxon>
        <taxon>environmental samples</taxon>
    </lineage>
</organism>
<gene>
    <name evidence="1" type="ORF">AVDCRST_MAG29-84</name>
</gene>
<dbReference type="Pfam" id="PF10706">
    <property type="entry name" value="Aminoglyc_resit"/>
    <property type="match status" value="1"/>
</dbReference>
<reference evidence="1" key="1">
    <citation type="submission" date="2020-02" db="EMBL/GenBank/DDBJ databases">
        <authorList>
            <person name="Meier V. D."/>
        </authorList>
    </citation>
    <scope>NUCLEOTIDE SEQUENCE</scope>
    <source>
        <strain evidence="1">AVDCRST_MAG29</strain>
    </source>
</reference>
<evidence type="ECO:0008006" key="2">
    <source>
        <dbReference type="Google" id="ProtNLM"/>
    </source>
</evidence>
<dbReference type="Gene3D" id="3.30.460.40">
    <property type="match status" value="1"/>
</dbReference>
<dbReference type="InterPro" id="IPR019646">
    <property type="entry name" value="Aminoglyc_AdlTrfase"/>
</dbReference>
<accession>A0A6J4KVE1</accession>
<protein>
    <recommendedName>
        <fullName evidence="2">Aminoglycoside-2''-adenylyltransferase</fullName>
    </recommendedName>
</protein>
<sequence>MPELPYVGDPAEADFQALYGPWSPWTPREVAQALAGWDRPWWLVGGWAIDAFTGTDRRHEDIDVGMLRAHVPDLLSYLGKPWHCWAAGSGALRPLTSDDDELPEWADQCWVRRHAWSPWVADFITAADVDGAWVFRRDPSVVLPLEQTTWERDGMAYQNPEIVLAFKAKLARDKDDADLERTWPLLDEHQRAWLRSTVERLHPGHHWLETMC</sequence>